<comment type="function">
    <text evidence="6">Required for the export of mRNAs containing poly(A) tails from the nucleus into the cytoplasm.</text>
</comment>
<protein>
    <recommendedName>
        <fullName evidence="7">Nucleoporin NUP42</fullName>
    </recommendedName>
    <alternativeName>
        <fullName evidence="8">Nucleoporin-like protein 2</fullName>
    </alternativeName>
</protein>
<evidence type="ECO:0000256" key="7">
    <source>
        <dbReference type="ARBA" id="ARBA00039886"/>
    </source>
</evidence>
<evidence type="ECO:0000256" key="8">
    <source>
        <dbReference type="ARBA" id="ARBA00042384"/>
    </source>
</evidence>
<keyword evidence="3 9" id="KW-0863">Zinc-finger</keyword>
<feature type="zinc finger region" description="C3H1-type" evidence="9">
    <location>
        <begin position="1"/>
        <end position="25"/>
    </location>
</feature>
<organism evidence="12 13">
    <name type="scientific">Priapulus caudatus</name>
    <name type="common">Priapulid worm</name>
    <dbReference type="NCBI Taxonomy" id="37621"/>
    <lineage>
        <taxon>Eukaryota</taxon>
        <taxon>Metazoa</taxon>
        <taxon>Ecdysozoa</taxon>
        <taxon>Scalidophora</taxon>
        <taxon>Priapulida</taxon>
        <taxon>Priapulimorpha</taxon>
        <taxon>Priapulimorphida</taxon>
        <taxon>Priapulidae</taxon>
        <taxon>Priapulus</taxon>
    </lineage>
</organism>
<dbReference type="InterPro" id="IPR041367">
    <property type="entry name" value="Znf-CCCH_4"/>
</dbReference>
<evidence type="ECO:0000256" key="2">
    <source>
        <dbReference type="ARBA" id="ARBA00022723"/>
    </source>
</evidence>
<dbReference type="PROSITE" id="PS50103">
    <property type="entry name" value="ZF_C3H1"/>
    <property type="match status" value="1"/>
</dbReference>
<gene>
    <name evidence="13" type="primary">LOC106813717</name>
</gene>
<evidence type="ECO:0000313" key="13">
    <source>
        <dbReference type="RefSeq" id="XP_014673413.1"/>
    </source>
</evidence>
<feature type="compositionally biased region" description="Polar residues" evidence="10">
    <location>
        <begin position="335"/>
        <end position="344"/>
    </location>
</feature>
<evidence type="ECO:0000259" key="11">
    <source>
        <dbReference type="PROSITE" id="PS50103"/>
    </source>
</evidence>
<evidence type="ECO:0000256" key="1">
    <source>
        <dbReference type="ARBA" id="ARBA00004335"/>
    </source>
</evidence>
<keyword evidence="5" id="KW-0539">Nucleus</keyword>
<proteinExistence type="predicted"/>
<feature type="domain" description="C3H1-type" evidence="11">
    <location>
        <begin position="1"/>
        <end position="25"/>
    </location>
</feature>
<evidence type="ECO:0000313" key="12">
    <source>
        <dbReference type="Proteomes" id="UP000695022"/>
    </source>
</evidence>
<dbReference type="Proteomes" id="UP000695022">
    <property type="component" value="Unplaced"/>
</dbReference>
<evidence type="ECO:0000256" key="10">
    <source>
        <dbReference type="SAM" id="MobiDB-lite"/>
    </source>
</evidence>
<dbReference type="InterPro" id="IPR051767">
    <property type="entry name" value="Nucleoporin_NUP42"/>
</dbReference>
<dbReference type="PANTHER" id="PTHR46527">
    <property type="entry name" value="NUCLEOPORIN-LIKE PROTEIN 2"/>
    <property type="match status" value="1"/>
</dbReference>
<evidence type="ECO:0000256" key="9">
    <source>
        <dbReference type="PROSITE-ProRule" id="PRU00723"/>
    </source>
</evidence>
<dbReference type="PANTHER" id="PTHR46527:SF1">
    <property type="entry name" value="NUCLEOPORIN NUP42"/>
    <property type="match status" value="1"/>
</dbReference>
<keyword evidence="12" id="KW-1185">Reference proteome</keyword>
<dbReference type="InterPro" id="IPR000571">
    <property type="entry name" value="Znf_CCCH"/>
</dbReference>
<sequence>MGICQFFMRGSCKFGSSCRYEHPGHQTNANRQYADQYKVDHRSEYSTQQRQSGNRYEVLQGQQQQQQQQQAGTQHLTTVNLTKQHSNADIVNAIITESRVWEESHMWPLSCYAYMKEGPCLSGFNDISPEELRCQAYECVREGNFAKYEQAAAGLLSAWCGRIAKLRDIQHDPDARQRLLSEIEEHRRAGFSPDLLLPPADPRATPAPSAFTAGTTRSLFGGTTAFGGGGATGGSVFGGQANVAAVQPAIPFGGTVVPPSASVFGKPAQSLFPAGGATAGTSLFGQGTFASSTATTLGLQTSPQQRPSLLGSPPVAPGNAGFGSQQPGGVPSLFGQATATTTAAPFSRSGFGAASPRQEGAPAAGEDSYTPLDRLTAAELEQYRGEKFASGKIPTRPPPRELVS</sequence>
<evidence type="ECO:0000256" key="4">
    <source>
        <dbReference type="ARBA" id="ARBA00022833"/>
    </source>
</evidence>
<evidence type="ECO:0000256" key="6">
    <source>
        <dbReference type="ARBA" id="ARBA00037262"/>
    </source>
</evidence>
<dbReference type="RefSeq" id="XP_014673413.1">
    <property type="nucleotide sequence ID" value="XM_014817927.1"/>
</dbReference>
<reference evidence="13" key="1">
    <citation type="submission" date="2025-08" db="UniProtKB">
        <authorList>
            <consortium name="RefSeq"/>
        </authorList>
    </citation>
    <scope>IDENTIFICATION</scope>
</reference>
<dbReference type="Pfam" id="PF18044">
    <property type="entry name" value="zf-CCCH_4"/>
    <property type="match status" value="1"/>
</dbReference>
<feature type="region of interest" description="Disordered" evidence="10">
    <location>
        <begin position="299"/>
        <end position="404"/>
    </location>
</feature>
<evidence type="ECO:0000256" key="3">
    <source>
        <dbReference type="ARBA" id="ARBA00022771"/>
    </source>
</evidence>
<accession>A0ABM1EMJ2</accession>
<evidence type="ECO:0000256" key="5">
    <source>
        <dbReference type="ARBA" id="ARBA00023242"/>
    </source>
</evidence>
<dbReference type="GeneID" id="106813717"/>
<keyword evidence="2 9" id="KW-0479">Metal-binding</keyword>
<dbReference type="Gene3D" id="4.10.1000.10">
    <property type="entry name" value="Zinc finger, CCCH-type"/>
    <property type="match status" value="1"/>
</dbReference>
<keyword evidence="4 9" id="KW-0862">Zinc</keyword>
<comment type="subcellular location">
    <subcellularLocation>
        <location evidence="1">Nucleus membrane</location>
        <topology evidence="1">Peripheral membrane protein</topology>
        <orientation evidence="1">Cytoplasmic side</orientation>
    </subcellularLocation>
</comment>
<name>A0ABM1EMJ2_PRICU</name>